<name>A0A0K0XSC7_9GAMM</name>
<evidence type="ECO:0000256" key="1">
    <source>
        <dbReference type="ARBA" id="ARBA00004418"/>
    </source>
</evidence>
<comment type="subcellular location">
    <subcellularLocation>
        <location evidence="1">Periplasm</location>
    </subcellularLocation>
</comment>
<accession>A0A0K0XSC7</accession>
<dbReference type="Proteomes" id="UP000066624">
    <property type="component" value="Chromosome"/>
</dbReference>
<evidence type="ECO:0000256" key="3">
    <source>
        <dbReference type="ARBA" id="ARBA00022729"/>
    </source>
</evidence>
<proteinExistence type="inferred from homology"/>
<reference evidence="5 6" key="1">
    <citation type="submission" date="2015-07" db="EMBL/GenBank/DDBJ databases">
        <authorList>
            <person name="Noorani M."/>
        </authorList>
    </citation>
    <scope>NUCLEOTIDE SEQUENCE [LARGE SCALE GENOMIC DNA]</scope>
    <source>
        <strain evidence="5 6">KCTC 42284</strain>
    </source>
</reference>
<dbReference type="GO" id="GO:0030288">
    <property type="term" value="C:outer membrane-bounded periplasmic space"/>
    <property type="evidence" value="ECO:0007669"/>
    <property type="project" value="TreeGrafter"/>
</dbReference>
<dbReference type="Pfam" id="PF07813">
    <property type="entry name" value="LTXXQ"/>
    <property type="match status" value="2"/>
</dbReference>
<dbReference type="RefSeq" id="WP_049724288.1">
    <property type="nucleotide sequence ID" value="NZ_CP012154.1"/>
</dbReference>
<gene>
    <name evidence="5" type="ORF">WM2015_199</name>
</gene>
<protein>
    <submittedName>
        <fullName evidence="5">Uncharacterized protein</fullName>
    </submittedName>
</protein>
<dbReference type="InterPro" id="IPR012899">
    <property type="entry name" value="LTXXQ"/>
</dbReference>
<dbReference type="KEGG" id="wma:WM2015_199"/>
<dbReference type="PANTHER" id="PTHR38102">
    <property type="entry name" value="PERIPLASMIC CHAPERONE SPY"/>
    <property type="match status" value="1"/>
</dbReference>
<keyword evidence="6" id="KW-1185">Reference proteome</keyword>
<evidence type="ECO:0000313" key="6">
    <source>
        <dbReference type="Proteomes" id="UP000066624"/>
    </source>
</evidence>
<dbReference type="GO" id="GO:0051082">
    <property type="term" value="F:unfolded protein binding"/>
    <property type="evidence" value="ECO:0007669"/>
    <property type="project" value="TreeGrafter"/>
</dbReference>
<evidence type="ECO:0000313" key="5">
    <source>
        <dbReference type="EMBL" id="AKS40588.1"/>
    </source>
</evidence>
<dbReference type="PANTHER" id="PTHR38102:SF1">
    <property type="entry name" value="PERIPLASMIC CHAPERONE SPY"/>
    <property type="match status" value="1"/>
</dbReference>
<dbReference type="STRING" id="1579979.WM2015_199"/>
<evidence type="ECO:0000256" key="4">
    <source>
        <dbReference type="ARBA" id="ARBA00022764"/>
    </source>
</evidence>
<dbReference type="InterPro" id="IPR052211">
    <property type="entry name" value="Cpx_auxiliary_protein"/>
</dbReference>
<comment type="similarity">
    <text evidence="2">Belongs to the CpxP/Spy family.</text>
</comment>
<organism evidence="5 6">
    <name type="scientific">Wenzhouxiangella marina</name>
    <dbReference type="NCBI Taxonomy" id="1579979"/>
    <lineage>
        <taxon>Bacteria</taxon>
        <taxon>Pseudomonadati</taxon>
        <taxon>Pseudomonadota</taxon>
        <taxon>Gammaproteobacteria</taxon>
        <taxon>Chromatiales</taxon>
        <taxon>Wenzhouxiangellaceae</taxon>
        <taxon>Wenzhouxiangella</taxon>
    </lineage>
</organism>
<evidence type="ECO:0000256" key="2">
    <source>
        <dbReference type="ARBA" id="ARBA00008441"/>
    </source>
</evidence>
<dbReference type="AlphaFoldDB" id="A0A0K0XSC7"/>
<keyword evidence="3" id="KW-0732">Signal</keyword>
<dbReference type="Gene3D" id="1.20.120.1490">
    <property type="match status" value="2"/>
</dbReference>
<dbReference type="EMBL" id="CP012154">
    <property type="protein sequence ID" value="AKS40588.1"/>
    <property type="molecule type" value="Genomic_DNA"/>
</dbReference>
<keyword evidence="4" id="KW-0574">Periplasm</keyword>
<sequence>MNTVFPILRTAIIGLAIATLSVPMAFAQADPSRHLERMSQELQLSDQQRADIEALIEAHRSRMDELGLDPETRREGRAERHALMQEIREVLTPEQQAQWAAGREERQRHRQERGGRRGFLRAMEGLDLSADQRQAIEALIEAQRGQEHAQRQAFMDEVRAILTPEQWDAFQARRESHRANRGRNGG</sequence>